<accession>A0ABS8SGK2</accession>
<dbReference type="InterPro" id="IPR006016">
    <property type="entry name" value="UspA"/>
</dbReference>
<protein>
    <recommendedName>
        <fullName evidence="1">UspA domain-containing protein</fullName>
    </recommendedName>
</protein>
<proteinExistence type="predicted"/>
<sequence length="248" mass="25935">MAKDHIMANGNKNSARKIMVVADPTRESAAALQYALSHAVAENDTLILLHVGNPNAWKNLLGALIKKPLPNSSSSTSTSPSEGGGINSSSLGAFFKKSLPAIAASSPPSTPGASNSAATEGGGVKGCAGKGYMDFLGTMKHACEVAQPNVKVCTETVDMDGNAKEKALIILAKSASLGIDVLVIGQRRSLSNVILRPRRSVSIRGLGLDMADYLIDNSKCTCVAVQKKGQTAGYLLNTKTHRNFWLLA</sequence>
<dbReference type="EMBL" id="JACEIK010000485">
    <property type="protein sequence ID" value="MCD7457920.1"/>
    <property type="molecule type" value="Genomic_DNA"/>
</dbReference>
<dbReference type="CDD" id="cd00293">
    <property type="entry name" value="USP-like"/>
    <property type="match status" value="1"/>
</dbReference>
<name>A0ABS8SGK2_DATST</name>
<keyword evidence="3" id="KW-1185">Reference proteome</keyword>
<dbReference type="Proteomes" id="UP000823775">
    <property type="component" value="Unassembled WGS sequence"/>
</dbReference>
<evidence type="ECO:0000313" key="2">
    <source>
        <dbReference type="EMBL" id="MCD7457920.1"/>
    </source>
</evidence>
<comment type="caution">
    <text evidence="2">The sequence shown here is derived from an EMBL/GenBank/DDBJ whole genome shotgun (WGS) entry which is preliminary data.</text>
</comment>
<evidence type="ECO:0000259" key="1">
    <source>
        <dbReference type="Pfam" id="PF00582"/>
    </source>
</evidence>
<feature type="domain" description="UspA" evidence="1">
    <location>
        <begin position="16"/>
        <end position="58"/>
    </location>
</feature>
<dbReference type="Pfam" id="PF00582">
    <property type="entry name" value="Usp"/>
    <property type="match status" value="1"/>
</dbReference>
<organism evidence="2 3">
    <name type="scientific">Datura stramonium</name>
    <name type="common">Jimsonweed</name>
    <name type="synonym">Common thornapple</name>
    <dbReference type="NCBI Taxonomy" id="4076"/>
    <lineage>
        <taxon>Eukaryota</taxon>
        <taxon>Viridiplantae</taxon>
        <taxon>Streptophyta</taxon>
        <taxon>Embryophyta</taxon>
        <taxon>Tracheophyta</taxon>
        <taxon>Spermatophyta</taxon>
        <taxon>Magnoliopsida</taxon>
        <taxon>eudicotyledons</taxon>
        <taxon>Gunneridae</taxon>
        <taxon>Pentapetalae</taxon>
        <taxon>asterids</taxon>
        <taxon>lamiids</taxon>
        <taxon>Solanales</taxon>
        <taxon>Solanaceae</taxon>
        <taxon>Solanoideae</taxon>
        <taxon>Datureae</taxon>
        <taxon>Datura</taxon>
    </lineage>
</organism>
<dbReference type="InterPro" id="IPR014729">
    <property type="entry name" value="Rossmann-like_a/b/a_fold"/>
</dbReference>
<dbReference type="SUPFAM" id="SSF52402">
    <property type="entry name" value="Adenine nucleotide alpha hydrolases-like"/>
    <property type="match status" value="1"/>
</dbReference>
<reference evidence="2 3" key="1">
    <citation type="journal article" date="2021" name="BMC Genomics">
        <title>Datura genome reveals duplications of psychoactive alkaloid biosynthetic genes and high mutation rate following tissue culture.</title>
        <authorList>
            <person name="Rajewski A."/>
            <person name="Carter-House D."/>
            <person name="Stajich J."/>
            <person name="Litt A."/>
        </authorList>
    </citation>
    <scope>NUCLEOTIDE SEQUENCE [LARGE SCALE GENOMIC DNA]</scope>
    <source>
        <strain evidence="2">AR-01</strain>
    </source>
</reference>
<evidence type="ECO:0000313" key="3">
    <source>
        <dbReference type="Proteomes" id="UP000823775"/>
    </source>
</evidence>
<gene>
    <name evidence="2" type="ORF">HAX54_036558</name>
</gene>
<dbReference type="Gene3D" id="3.40.50.620">
    <property type="entry name" value="HUPs"/>
    <property type="match status" value="1"/>
</dbReference>
<dbReference type="PANTHER" id="PTHR47867:SF1">
    <property type="entry name" value="ADENINE NUCLEOTIDE ALPHA HYDROLASES-LIKE SUPERFAMILY PROTEIN"/>
    <property type="match status" value="1"/>
</dbReference>
<dbReference type="PANTHER" id="PTHR47867">
    <property type="entry name" value="ADENINE NUCLEOTIDE ALPHA HYDROLASES-LIKE SUPERFAMILY PROTEIN"/>
    <property type="match status" value="1"/>
</dbReference>